<reference evidence="24" key="1">
    <citation type="submission" date="2025-08" db="UniProtKB">
        <authorList>
            <consortium name="Ensembl"/>
        </authorList>
    </citation>
    <scope>IDENTIFICATION</scope>
</reference>
<evidence type="ECO:0000256" key="4">
    <source>
        <dbReference type="ARBA" id="ARBA00022729"/>
    </source>
</evidence>
<feature type="transmembrane region" description="Helical" evidence="20">
    <location>
        <begin position="448"/>
        <end position="469"/>
    </location>
</feature>
<dbReference type="InterPro" id="IPR018000">
    <property type="entry name" value="Neurotransmitter_ion_chnl_CS"/>
</dbReference>
<keyword evidence="1 20" id="KW-0813">Transport</keyword>
<organism evidence="24 25">
    <name type="scientific">Leptobrachium leishanense</name>
    <name type="common">Leishan spiny toad</name>
    <dbReference type="NCBI Taxonomy" id="445787"/>
    <lineage>
        <taxon>Eukaryota</taxon>
        <taxon>Metazoa</taxon>
        <taxon>Chordata</taxon>
        <taxon>Craniata</taxon>
        <taxon>Vertebrata</taxon>
        <taxon>Euteleostomi</taxon>
        <taxon>Amphibia</taxon>
        <taxon>Batrachia</taxon>
        <taxon>Anura</taxon>
        <taxon>Pelobatoidea</taxon>
        <taxon>Megophryidae</taxon>
        <taxon>Leptobrachium</taxon>
    </lineage>
</organism>
<feature type="signal peptide" evidence="20">
    <location>
        <begin position="1"/>
        <end position="17"/>
    </location>
</feature>
<feature type="domain" description="Neurotransmitter-gated ion-channel transmembrane" evidence="23">
    <location>
        <begin position="240"/>
        <end position="460"/>
    </location>
</feature>
<dbReference type="CDD" id="cd19063">
    <property type="entry name" value="LGIC_TM_5-HT3"/>
    <property type="match status" value="1"/>
</dbReference>
<evidence type="ECO:0000256" key="15">
    <source>
        <dbReference type="ARBA" id="ARBA00034104"/>
    </source>
</evidence>
<dbReference type="FunFam" id="2.70.170.10:FF:000017">
    <property type="entry name" value="5-hydroxytryptamine receptor 3A"/>
    <property type="match status" value="1"/>
</dbReference>
<evidence type="ECO:0000256" key="7">
    <source>
        <dbReference type="ARBA" id="ARBA00023065"/>
    </source>
</evidence>
<evidence type="ECO:0000256" key="9">
    <source>
        <dbReference type="ARBA" id="ARBA00023157"/>
    </source>
</evidence>
<feature type="transmembrane region" description="Helical" evidence="20">
    <location>
        <begin position="234"/>
        <end position="253"/>
    </location>
</feature>
<keyword evidence="8 20" id="KW-0472">Membrane</keyword>
<evidence type="ECO:0000313" key="25">
    <source>
        <dbReference type="Proteomes" id="UP000694569"/>
    </source>
</evidence>
<evidence type="ECO:0000256" key="20">
    <source>
        <dbReference type="RuleBase" id="RU000687"/>
    </source>
</evidence>
<keyword evidence="11" id="KW-0325">Glycoprotein</keyword>
<evidence type="ECO:0000256" key="12">
    <source>
        <dbReference type="ARBA" id="ARBA00023257"/>
    </source>
</evidence>
<reference evidence="24" key="2">
    <citation type="submission" date="2025-09" db="UniProtKB">
        <authorList>
            <consortium name="Ensembl"/>
        </authorList>
    </citation>
    <scope>IDENTIFICATION</scope>
</reference>
<dbReference type="GeneTree" id="ENSGT00940000157705"/>
<sequence length="470" mass="52981">MKTVLALLYLGFAVVVCQQTCGYNNVTDALGILQESKTLMYIRPVTDWKEPTYIEVDAIFRAVLDVDEKLQSLTTLVDFEMRWHSQFLSWDPEAFCGISRVPIPETFVWIPDINIAEMTDDNSVETSYLQLHYNGTIKRKKVLNIVTKCSLDLYKFPFDSQTCNLTFGVNANPVTDVIMTSAISASSVTSLSMNIFSSGEWSLHNVHIFLVNVSSQGEEWSKVIYQISIRRAPILYVINLIIPACLLVFVDVASMFIPMEGGERLGFKITVVLGFSVLLLILNDFLPNTDNPPILGVFCMVCLLIMIISIMDSIFISYMLHLSAVRPDVPNWLKIWILRRLARVLRIKTIEETPASSIDGVQNKAVNGQNKGGSPGGSPEVDGTVSLPEIPSQVKKEFPKEYKDSVENKLLRRILIELLVVRRHLISTKKEDDAKSQWHLVAFVLDRFILILYLTIVTFIIVVVVIVWAA</sequence>
<dbReference type="Gene3D" id="1.20.58.390">
    <property type="entry name" value="Neurotransmitter-gated ion-channel transmembrane domain"/>
    <property type="match status" value="1"/>
</dbReference>
<feature type="domain" description="Neurotransmitter-gated ion-channel ligand-binding" evidence="22">
    <location>
        <begin position="42"/>
        <end position="233"/>
    </location>
</feature>
<evidence type="ECO:0000256" key="8">
    <source>
        <dbReference type="ARBA" id="ARBA00023136"/>
    </source>
</evidence>
<dbReference type="InterPro" id="IPR006029">
    <property type="entry name" value="Neurotrans-gated_channel_TM"/>
</dbReference>
<comment type="function">
    <text evidence="19">Forms serotonin (5-hydroxytryptamine/5-HT3)-activated cation-selective channel complexes, which when activated cause fast, depolarizing responses in neurons.</text>
</comment>
<evidence type="ECO:0000256" key="13">
    <source>
        <dbReference type="ARBA" id="ARBA00023286"/>
    </source>
</evidence>
<evidence type="ECO:0008006" key="26">
    <source>
        <dbReference type="Google" id="ProtNLM"/>
    </source>
</evidence>
<dbReference type="Gene3D" id="2.70.170.10">
    <property type="entry name" value="Neurotransmitter-gated ion-channel ligand-binding domain"/>
    <property type="match status" value="1"/>
</dbReference>
<comment type="subcellular location">
    <subcellularLocation>
        <location evidence="15">Postsynaptic cell membrane</location>
        <topology evidence="15">Multi-pass membrane protein</topology>
    </subcellularLocation>
</comment>
<evidence type="ECO:0000259" key="22">
    <source>
        <dbReference type="Pfam" id="PF02931"/>
    </source>
</evidence>
<comment type="similarity">
    <text evidence="20">Belongs to the ligand-gated ion channel (TC 1.A.9) family.</text>
</comment>
<evidence type="ECO:0000256" key="2">
    <source>
        <dbReference type="ARBA" id="ARBA00022475"/>
    </source>
</evidence>
<dbReference type="GO" id="GO:0005230">
    <property type="term" value="F:extracellular ligand-gated monoatomic ion channel activity"/>
    <property type="evidence" value="ECO:0007669"/>
    <property type="project" value="InterPro"/>
</dbReference>
<evidence type="ECO:0000259" key="23">
    <source>
        <dbReference type="Pfam" id="PF02932"/>
    </source>
</evidence>
<dbReference type="Pfam" id="PF02932">
    <property type="entry name" value="Neur_chan_memb"/>
    <property type="match status" value="1"/>
</dbReference>
<keyword evidence="13" id="KW-1071">Ligand-gated ion channel</keyword>
<evidence type="ECO:0000256" key="10">
    <source>
        <dbReference type="ARBA" id="ARBA00023170"/>
    </source>
</evidence>
<keyword evidence="3 20" id="KW-0812">Transmembrane</keyword>
<keyword evidence="5 20" id="KW-1133">Transmembrane helix</keyword>
<comment type="catalytic activity">
    <reaction evidence="17">
        <text>Na(+)(in) = Na(+)(out)</text>
        <dbReference type="Rhea" id="RHEA:34963"/>
        <dbReference type="ChEBI" id="CHEBI:29101"/>
    </reaction>
</comment>
<proteinExistence type="inferred from homology"/>
<comment type="catalytic activity">
    <reaction evidence="18">
        <text>Ca(2+)(in) = Ca(2+)(out)</text>
        <dbReference type="Rhea" id="RHEA:29671"/>
        <dbReference type="ChEBI" id="CHEBI:29108"/>
    </reaction>
</comment>
<keyword evidence="4 20" id="KW-0732">Signal</keyword>
<keyword evidence="25" id="KW-1185">Reference proteome</keyword>
<dbReference type="Pfam" id="PF02931">
    <property type="entry name" value="Neur_chan_LBD"/>
    <property type="match status" value="1"/>
</dbReference>
<evidence type="ECO:0000256" key="3">
    <source>
        <dbReference type="ARBA" id="ARBA00022692"/>
    </source>
</evidence>
<keyword evidence="6" id="KW-0770">Synapse</keyword>
<keyword evidence="12" id="KW-0628">Postsynaptic cell membrane</keyword>
<accession>A0A8C5PZ19</accession>
<evidence type="ECO:0000256" key="11">
    <source>
        <dbReference type="ARBA" id="ARBA00023180"/>
    </source>
</evidence>
<evidence type="ECO:0000256" key="16">
    <source>
        <dbReference type="ARBA" id="ARBA00034430"/>
    </source>
</evidence>
<dbReference type="AlphaFoldDB" id="A0A8C5PZ19"/>
<dbReference type="InterPro" id="IPR038050">
    <property type="entry name" value="Neuro_actylchol_rec"/>
</dbReference>
<dbReference type="FunFam" id="1.20.58.390:FF:000147">
    <property type="entry name" value="Uncharacterized protein"/>
    <property type="match status" value="1"/>
</dbReference>
<dbReference type="GO" id="GO:0004888">
    <property type="term" value="F:transmembrane signaling receptor activity"/>
    <property type="evidence" value="ECO:0007669"/>
    <property type="project" value="InterPro"/>
</dbReference>
<evidence type="ECO:0000256" key="5">
    <source>
        <dbReference type="ARBA" id="ARBA00022989"/>
    </source>
</evidence>
<feature type="region of interest" description="Disordered" evidence="21">
    <location>
        <begin position="361"/>
        <end position="386"/>
    </location>
</feature>
<dbReference type="InterPro" id="IPR036734">
    <property type="entry name" value="Neur_chan_lig-bd_sf"/>
</dbReference>
<keyword evidence="2" id="KW-1003">Cell membrane</keyword>
<evidence type="ECO:0000256" key="17">
    <source>
        <dbReference type="ARBA" id="ARBA00036239"/>
    </source>
</evidence>
<feature type="transmembrane region" description="Helical" evidence="20">
    <location>
        <begin position="294"/>
        <end position="316"/>
    </location>
</feature>
<feature type="chain" id="PRO_5034941480" description="5-hydroxytryptamine receptor 3A-like" evidence="20">
    <location>
        <begin position="18"/>
        <end position="470"/>
    </location>
</feature>
<dbReference type="PRINTS" id="PR00252">
    <property type="entry name" value="NRIONCHANNEL"/>
</dbReference>
<evidence type="ECO:0000256" key="18">
    <source>
        <dbReference type="ARBA" id="ARBA00036634"/>
    </source>
</evidence>
<dbReference type="PROSITE" id="PS00236">
    <property type="entry name" value="NEUROTR_ION_CHANNEL"/>
    <property type="match status" value="1"/>
</dbReference>
<dbReference type="SUPFAM" id="SSF63712">
    <property type="entry name" value="Nicotinic receptor ligand binding domain-like"/>
    <property type="match status" value="1"/>
</dbReference>
<dbReference type="OrthoDB" id="6097796at2759"/>
<dbReference type="InterPro" id="IPR049944">
    <property type="entry name" value="LGIC_TM_5-HT3"/>
</dbReference>
<evidence type="ECO:0000256" key="1">
    <source>
        <dbReference type="ARBA" id="ARBA00022448"/>
    </source>
</evidence>
<name>A0A8C5PZ19_9ANUR</name>
<keyword evidence="7 20" id="KW-0406">Ion transport</keyword>
<dbReference type="InterPro" id="IPR006202">
    <property type="entry name" value="Neur_chan_lig-bd"/>
</dbReference>
<dbReference type="Proteomes" id="UP000694569">
    <property type="component" value="Unplaced"/>
</dbReference>
<evidence type="ECO:0000256" key="6">
    <source>
        <dbReference type="ARBA" id="ARBA00023018"/>
    </source>
</evidence>
<keyword evidence="10" id="KW-0675">Receptor</keyword>
<dbReference type="PANTHER" id="PTHR18945">
    <property type="entry name" value="NEUROTRANSMITTER GATED ION CHANNEL"/>
    <property type="match status" value="1"/>
</dbReference>
<evidence type="ECO:0000313" key="24">
    <source>
        <dbReference type="Ensembl" id="ENSLLEP00000030134.1"/>
    </source>
</evidence>
<keyword evidence="9" id="KW-1015">Disulfide bond</keyword>
<feature type="transmembrane region" description="Helical" evidence="20">
    <location>
        <begin position="265"/>
        <end position="282"/>
    </location>
</feature>
<evidence type="ECO:0000256" key="21">
    <source>
        <dbReference type="SAM" id="MobiDB-lite"/>
    </source>
</evidence>
<evidence type="ECO:0000256" key="14">
    <source>
        <dbReference type="ARBA" id="ARBA00023303"/>
    </source>
</evidence>
<keyword evidence="14 20" id="KW-0407">Ion channel</keyword>
<dbReference type="SUPFAM" id="SSF90112">
    <property type="entry name" value="Neurotransmitter-gated ion-channel transmembrane pore"/>
    <property type="match status" value="1"/>
</dbReference>
<dbReference type="Ensembl" id="ENSLLET00000031298.1">
    <property type="protein sequence ID" value="ENSLLEP00000030134.1"/>
    <property type="gene ID" value="ENSLLEG00000019111.1"/>
</dbReference>
<dbReference type="InterPro" id="IPR036719">
    <property type="entry name" value="Neuro-gated_channel_TM_sf"/>
</dbReference>
<dbReference type="InterPro" id="IPR006201">
    <property type="entry name" value="Neur_channel"/>
</dbReference>
<protein>
    <recommendedName>
        <fullName evidence="26">5-hydroxytryptamine receptor 3A-like</fullName>
    </recommendedName>
</protein>
<dbReference type="GO" id="GO:0045211">
    <property type="term" value="C:postsynaptic membrane"/>
    <property type="evidence" value="ECO:0007669"/>
    <property type="project" value="UniProtKB-SubCell"/>
</dbReference>
<comment type="catalytic activity">
    <reaction evidence="16">
        <text>K(+)(in) = K(+)(out)</text>
        <dbReference type="Rhea" id="RHEA:29463"/>
        <dbReference type="ChEBI" id="CHEBI:29103"/>
    </reaction>
</comment>
<evidence type="ECO:0000256" key="19">
    <source>
        <dbReference type="ARBA" id="ARBA00037540"/>
    </source>
</evidence>